<dbReference type="Pfam" id="PF01522">
    <property type="entry name" value="Polysacc_deac_1"/>
    <property type="match status" value="1"/>
</dbReference>
<feature type="domain" description="NodB homology" evidence="3">
    <location>
        <begin position="79"/>
        <end position="325"/>
    </location>
</feature>
<proteinExistence type="predicted"/>
<dbReference type="InterPro" id="IPR002509">
    <property type="entry name" value="NODB_dom"/>
</dbReference>
<dbReference type="AlphaFoldDB" id="A0A5B0VK35"/>
<dbReference type="InterPro" id="IPR051398">
    <property type="entry name" value="Polysacch_Deacetylase"/>
</dbReference>
<dbReference type="PANTHER" id="PTHR34216:SF3">
    <property type="entry name" value="POLY-BETA-1,6-N-ACETYL-D-GLUCOSAMINE N-DEACETYLASE"/>
    <property type="match status" value="1"/>
</dbReference>
<dbReference type="RefSeq" id="WP_149599468.1">
    <property type="nucleotide sequence ID" value="NZ_VTUU01000002.1"/>
</dbReference>
<dbReference type="EMBL" id="VTUU01000002">
    <property type="protein sequence ID" value="KAA1175047.1"/>
    <property type="molecule type" value="Genomic_DNA"/>
</dbReference>
<evidence type="ECO:0000259" key="3">
    <source>
        <dbReference type="PROSITE" id="PS51677"/>
    </source>
</evidence>
<dbReference type="PANTHER" id="PTHR34216">
    <property type="match status" value="1"/>
</dbReference>
<evidence type="ECO:0000256" key="1">
    <source>
        <dbReference type="ARBA" id="ARBA00004613"/>
    </source>
</evidence>
<comment type="subcellular location">
    <subcellularLocation>
        <location evidence="1">Secreted</location>
    </subcellularLocation>
</comment>
<dbReference type="Gene3D" id="3.20.20.370">
    <property type="entry name" value="Glycoside hydrolase/deacetylase"/>
    <property type="match status" value="1"/>
</dbReference>
<organism evidence="4 5">
    <name type="scientific">Marinobacter salinexigens</name>
    <dbReference type="NCBI Taxonomy" id="2919747"/>
    <lineage>
        <taxon>Bacteria</taxon>
        <taxon>Pseudomonadati</taxon>
        <taxon>Pseudomonadota</taxon>
        <taxon>Gammaproteobacteria</taxon>
        <taxon>Pseudomonadales</taxon>
        <taxon>Marinobacteraceae</taxon>
        <taxon>Marinobacter</taxon>
    </lineage>
</organism>
<dbReference type="GO" id="GO:0016810">
    <property type="term" value="F:hydrolase activity, acting on carbon-nitrogen (but not peptide) bonds"/>
    <property type="evidence" value="ECO:0007669"/>
    <property type="project" value="InterPro"/>
</dbReference>
<dbReference type="GO" id="GO:0005576">
    <property type="term" value="C:extracellular region"/>
    <property type="evidence" value="ECO:0007669"/>
    <property type="project" value="UniProtKB-SubCell"/>
</dbReference>
<dbReference type="SUPFAM" id="SSF88713">
    <property type="entry name" value="Glycoside hydrolase/deacetylase"/>
    <property type="match status" value="1"/>
</dbReference>
<protein>
    <submittedName>
        <fullName evidence="4">Polysaccharide deacetylase family protein</fullName>
    </submittedName>
</protein>
<evidence type="ECO:0000313" key="5">
    <source>
        <dbReference type="Proteomes" id="UP000323161"/>
    </source>
</evidence>
<name>A0A5B0VK35_9GAMM</name>
<sequence length="325" mass="38090">MNKYIYIFIRWFYGLSVCRFLSRKHPKILMYHRVTPGGDNGSVSLNNFIKQMEFVKKNFNPISLDYLLSRRDDEKKPKNPIVLTFDDGYSDFYEYAFPVLKKLELPATLFITTGFVNQELWLWPDKVKYALTENPKVSNKFNFEEMEFDLTNNIDSVWGCIADYCLTLPDNKKTELIDCLYQEVGLEMPALAPENYRPLTWLEISRMREYGLGVGSHSHSHPVMTKLDDEELNRELFLSKAIIEENLNIKVDTFCYPNGQPLDFDDRVKTFLKSKSYKFAFVAYPGSDPLKNNLEINRYPIANDWIEFEKTVSGFKYLIGKINRV</sequence>
<accession>A0A5B0VK35</accession>
<evidence type="ECO:0000313" key="4">
    <source>
        <dbReference type="EMBL" id="KAA1175047.1"/>
    </source>
</evidence>
<dbReference type="CDD" id="cd10918">
    <property type="entry name" value="CE4_NodB_like_5s_6s"/>
    <property type="match status" value="1"/>
</dbReference>
<gene>
    <name evidence="4" type="ORF">FWJ25_06665</name>
</gene>
<dbReference type="GO" id="GO:0005975">
    <property type="term" value="P:carbohydrate metabolic process"/>
    <property type="evidence" value="ECO:0007669"/>
    <property type="project" value="InterPro"/>
</dbReference>
<reference evidence="4 5" key="1">
    <citation type="submission" date="2019-08" db="EMBL/GenBank/DDBJ databases">
        <title>Marinobacter ZYF650 sp. nov., a marine bacterium isolated from seawater of the Mariana trench.</title>
        <authorList>
            <person name="Ahmad W."/>
        </authorList>
    </citation>
    <scope>NUCLEOTIDE SEQUENCE [LARGE SCALE GENOMIC DNA]</scope>
    <source>
        <strain evidence="4 5">ZYF650</strain>
    </source>
</reference>
<dbReference type="InterPro" id="IPR011330">
    <property type="entry name" value="Glyco_hydro/deAcase_b/a-brl"/>
</dbReference>
<comment type="caution">
    <text evidence="4">The sequence shown here is derived from an EMBL/GenBank/DDBJ whole genome shotgun (WGS) entry which is preliminary data.</text>
</comment>
<dbReference type="PROSITE" id="PS51677">
    <property type="entry name" value="NODB"/>
    <property type="match status" value="1"/>
</dbReference>
<dbReference type="Proteomes" id="UP000323161">
    <property type="component" value="Unassembled WGS sequence"/>
</dbReference>
<keyword evidence="5" id="KW-1185">Reference proteome</keyword>
<evidence type="ECO:0000256" key="2">
    <source>
        <dbReference type="ARBA" id="ARBA00022729"/>
    </source>
</evidence>
<keyword evidence="2" id="KW-0732">Signal</keyword>